<dbReference type="Proteomes" id="UP000181962">
    <property type="component" value="Chromosome"/>
</dbReference>
<accession>A0A1L3FDU3</accession>
<gene>
    <name evidence="1" type="ORF">BKD09_24425</name>
</gene>
<organism evidence="1 2">
    <name type="scientific">Bradyrhizobium japonicum</name>
    <dbReference type="NCBI Taxonomy" id="375"/>
    <lineage>
        <taxon>Bacteria</taxon>
        <taxon>Pseudomonadati</taxon>
        <taxon>Pseudomonadota</taxon>
        <taxon>Alphaproteobacteria</taxon>
        <taxon>Hyphomicrobiales</taxon>
        <taxon>Nitrobacteraceae</taxon>
        <taxon>Bradyrhizobium</taxon>
    </lineage>
</organism>
<name>A0A1L3FDU3_BRAJP</name>
<proteinExistence type="predicted"/>
<evidence type="ECO:0000313" key="1">
    <source>
        <dbReference type="EMBL" id="APG11484.1"/>
    </source>
</evidence>
<dbReference type="EMBL" id="CP017637">
    <property type="protein sequence ID" value="APG11484.1"/>
    <property type="molecule type" value="Genomic_DNA"/>
</dbReference>
<protein>
    <submittedName>
        <fullName evidence="1">Uncharacterized protein</fullName>
    </submittedName>
</protein>
<dbReference type="AlphaFoldDB" id="A0A1L3FDU3"/>
<reference evidence="1 2" key="1">
    <citation type="submission" date="2016-11" db="EMBL/GenBank/DDBJ databases">
        <title>Complete Genome Sequence of Bradyrhizobium sp. strain J5, an isolated from soybean nodule in Hokkaido.</title>
        <authorList>
            <person name="Kanehara K."/>
        </authorList>
    </citation>
    <scope>NUCLEOTIDE SEQUENCE [LARGE SCALE GENOMIC DNA]</scope>
    <source>
        <strain evidence="1 2">J5</strain>
    </source>
</reference>
<sequence>MALNATAGHEVGLCTKASGPQANPLSTRSDAINAAIGITADVMTDCSARNGPWPEANASPGNATHRIVDVLAIHDRAGR</sequence>
<evidence type="ECO:0000313" key="2">
    <source>
        <dbReference type="Proteomes" id="UP000181962"/>
    </source>
</evidence>